<dbReference type="RefSeq" id="WP_379976553.1">
    <property type="nucleotide sequence ID" value="NZ_JBHSFV010000001.1"/>
</dbReference>
<protein>
    <submittedName>
        <fullName evidence="1">DUF192 domain-containing protein</fullName>
    </submittedName>
</protein>
<organism evidence="1 2">
    <name type="scientific">Dokdonia ponticola</name>
    <dbReference type="NCBI Taxonomy" id="2041041"/>
    <lineage>
        <taxon>Bacteria</taxon>
        <taxon>Pseudomonadati</taxon>
        <taxon>Bacteroidota</taxon>
        <taxon>Flavobacteriia</taxon>
        <taxon>Flavobacteriales</taxon>
        <taxon>Flavobacteriaceae</taxon>
        <taxon>Dokdonia</taxon>
    </lineage>
</organism>
<dbReference type="InterPro" id="IPR003795">
    <property type="entry name" value="DUF192"/>
</dbReference>
<dbReference type="Proteomes" id="UP001596043">
    <property type="component" value="Unassembled WGS sequence"/>
</dbReference>
<dbReference type="PANTHER" id="PTHR37953:SF1">
    <property type="entry name" value="UPF0127 PROTEIN MJ1496"/>
    <property type="match status" value="1"/>
</dbReference>
<dbReference type="Gene3D" id="2.60.120.1140">
    <property type="entry name" value="Protein of unknown function DUF192"/>
    <property type="match status" value="1"/>
</dbReference>
<evidence type="ECO:0000313" key="1">
    <source>
        <dbReference type="EMBL" id="MFC4632366.1"/>
    </source>
</evidence>
<keyword evidence="2" id="KW-1185">Reference proteome</keyword>
<sequence>MKTLLRITLALLITMSVYSCKETKGGKEITETIFEFTKEGTLTLRKADGSLIKTIDVEFAEDDYERETGLMHRTSMKPLQGMLFIQDAEYVQNFYMKNTLIPLDLIFIDSNKKVVSFAENAKPMDLTSLSSQVPAKYVLEINGGLAEEWIIEIGDSVEWTRD</sequence>
<accession>A0ABV9HQ96</accession>
<dbReference type="InterPro" id="IPR038695">
    <property type="entry name" value="Saro_0823-like_sf"/>
</dbReference>
<reference evidence="2" key="1">
    <citation type="journal article" date="2019" name="Int. J. Syst. Evol. Microbiol.">
        <title>The Global Catalogue of Microorganisms (GCM) 10K type strain sequencing project: providing services to taxonomists for standard genome sequencing and annotation.</title>
        <authorList>
            <consortium name="The Broad Institute Genomics Platform"/>
            <consortium name="The Broad Institute Genome Sequencing Center for Infectious Disease"/>
            <person name="Wu L."/>
            <person name="Ma J."/>
        </authorList>
    </citation>
    <scope>NUCLEOTIDE SEQUENCE [LARGE SCALE GENOMIC DNA]</scope>
    <source>
        <strain evidence="2">YJ-61-S</strain>
    </source>
</reference>
<dbReference type="PROSITE" id="PS51257">
    <property type="entry name" value="PROKAR_LIPOPROTEIN"/>
    <property type="match status" value="1"/>
</dbReference>
<evidence type="ECO:0000313" key="2">
    <source>
        <dbReference type="Proteomes" id="UP001596043"/>
    </source>
</evidence>
<proteinExistence type="predicted"/>
<gene>
    <name evidence="1" type="ORF">ACFO3O_00490</name>
</gene>
<comment type="caution">
    <text evidence="1">The sequence shown here is derived from an EMBL/GenBank/DDBJ whole genome shotgun (WGS) entry which is preliminary data.</text>
</comment>
<name>A0ABV9HQ96_9FLAO</name>
<dbReference type="PANTHER" id="PTHR37953">
    <property type="entry name" value="UPF0127 PROTEIN MJ1496"/>
    <property type="match status" value="1"/>
</dbReference>
<dbReference type="Pfam" id="PF02643">
    <property type="entry name" value="DUF192"/>
    <property type="match status" value="1"/>
</dbReference>
<dbReference type="EMBL" id="JBHSFV010000001">
    <property type="protein sequence ID" value="MFC4632366.1"/>
    <property type="molecule type" value="Genomic_DNA"/>
</dbReference>